<evidence type="ECO:0000313" key="1">
    <source>
        <dbReference type="EMBL" id="SVE17586.1"/>
    </source>
</evidence>
<proteinExistence type="predicted"/>
<name>A0A383BBN1_9ZZZZ</name>
<dbReference type="EMBL" id="UINC01199249">
    <property type="protein sequence ID" value="SVE17586.1"/>
    <property type="molecule type" value="Genomic_DNA"/>
</dbReference>
<protein>
    <submittedName>
        <fullName evidence="1">Uncharacterized protein</fullName>
    </submittedName>
</protein>
<gene>
    <name evidence="1" type="ORF">METZ01_LOCUS470440</name>
</gene>
<dbReference type="AlphaFoldDB" id="A0A383BBN1"/>
<sequence>MSRLGVMTQGQPFDHLSLPLRADVIQLGDGVEREPPSRVAQRDGAHAVFRVALQF</sequence>
<organism evidence="1">
    <name type="scientific">marine metagenome</name>
    <dbReference type="NCBI Taxonomy" id="408172"/>
    <lineage>
        <taxon>unclassified sequences</taxon>
        <taxon>metagenomes</taxon>
        <taxon>ecological metagenomes</taxon>
    </lineage>
</organism>
<reference evidence="1" key="1">
    <citation type="submission" date="2018-05" db="EMBL/GenBank/DDBJ databases">
        <authorList>
            <person name="Lanie J.A."/>
            <person name="Ng W.-L."/>
            <person name="Kazmierczak K.M."/>
            <person name="Andrzejewski T.M."/>
            <person name="Davidsen T.M."/>
            <person name="Wayne K.J."/>
            <person name="Tettelin H."/>
            <person name="Glass J.I."/>
            <person name="Rusch D."/>
            <person name="Podicherti R."/>
            <person name="Tsui H.-C.T."/>
            <person name="Winkler M.E."/>
        </authorList>
    </citation>
    <scope>NUCLEOTIDE SEQUENCE</scope>
</reference>
<accession>A0A383BBN1</accession>